<feature type="binding site" evidence="5">
    <location>
        <begin position="78"/>
        <end position="85"/>
    </location>
    <ligand>
        <name>ATP</name>
        <dbReference type="ChEBI" id="CHEBI:30616"/>
    </ligand>
</feature>
<keyword evidence="3 5" id="KW-0067">ATP-binding</keyword>
<dbReference type="PANTHER" id="PTHR24115:SF949">
    <property type="entry name" value="KINESIN-LIKE PROTEIN COSTA"/>
    <property type="match status" value="1"/>
</dbReference>
<dbReference type="AlphaFoldDB" id="A0A9P0Q4L0"/>
<dbReference type="GO" id="GO:0003777">
    <property type="term" value="F:microtubule motor activity"/>
    <property type="evidence" value="ECO:0007669"/>
    <property type="project" value="InterPro"/>
</dbReference>
<feature type="domain" description="Kinesin motor" evidence="6">
    <location>
        <begin position="4"/>
        <end position="193"/>
    </location>
</feature>
<dbReference type="EMBL" id="CAKOFQ010007971">
    <property type="protein sequence ID" value="CAH2010437.1"/>
    <property type="molecule type" value="Genomic_DNA"/>
</dbReference>
<sequence length="193" mass="21606">MEIFVETAVRICPTECNEDVYIKSNPANNTIQLPNNLAFPVNYALPQNCCQSSVFSDVALGLVNFMLEGCDVSIVAMGQSGSGKTYTLYGPGFHFASSEFEYGIIPRFIREIFMKTKQFRDHTFSLHITWSQICGDSVEDLLGSGSMEITDIIDAFKLLQMGMSNMTPKYAHTLFTLTLEQQWITAGNFLAFF</sequence>
<evidence type="ECO:0000259" key="6">
    <source>
        <dbReference type="PROSITE" id="PS50067"/>
    </source>
</evidence>
<dbReference type="SUPFAM" id="SSF52540">
    <property type="entry name" value="P-loop containing nucleoside triphosphate hydrolases"/>
    <property type="match status" value="1"/>
</dbReference>
<keyword evidence="2 5" id="KW-0547">Nucleotide-binding</keyword>
<comment type="similarity">
    <text evidence="5">Belongs to the TRAFAC class myosin-kinesin ATPase superfamily. Kinesin family.</text>
</comment>
<keyword evidence="4" id="KW-0963">Cytoplasm</keyword>
<dbReference type="Gene3D" id="3.40.850.10">
    <property type="entry name" value="Kinesin motor domain"/>
    <property type="match status" value="1"/>
</dbReference>
<keyword evidence="4" id="KW-0206">Cytoskeleton</keyword>
<keyword evidence="5" id="KW-0505">Motor protein</keyword>
<dbReference type="GO" id="GO:0016887">
    <property type="term" value="F:ATP hydrolysis activity"/>
    <property type="evidence" value="ECO:0007669"/>
    <property type="project" value="TreeGrafter"/>
</dbReference>
<dbReference type="GO" id="GO:0005871">
    <property type="term" value="C:kinesin complex"/>
    <property type="evidence" value="ECO:0007669"/>
    <property type="project" value="TreeGrafter"/>
</dbReference>
<dbReference type="OrthoDB" id="540783at2759"/>
<dbReference type="GO" id="GO:0008017">
    <property type="term" value="F:microtubule binding"/>
    <property type="evidence" value="ECO:0007669"/>
    <property type="project" value="InterPro"/>
</dbReference>
<evidence type="ECO:0000313" key="8">
    <source>
        <dbReference type="Proteomes" id="UP001152888"/>
    </source>
</evidence>
<dbReference type="GO" id="GO:0005874">
    <property type="term" value="C:microtubule"/>
    <property type="evidence" value="ECO:0007669"/>
    <property type="project" value="TreeGrafter"/>
</dbReference>
<evidence type="ECO:0000256" key="3">
    <source>
        <dbReference type="ARBA" id="ARBA00022840"/>
    </source>
</evidence>
<dbReference type="Pfam" id="PF00225">
    <property type="entry name" value="Kinesin"/>
    <property type="match status" value="1"/>
</dbReference>
<dbReference type="InterPro" id="IPR027640">
    <property type="entry name" value="Kinesin-like_fam"/>
</dbReference>
<protein>
    <recommendedName>
        <fullName evidence="6">Kinesin motor domain-containing protein</fullName>
    </recommendedName>
</protein>
<dbReference type="InterPro" id="IPR027417">
    <property type="entry name" value="P-loop_NTPase"/>
</dbReference>
<keyword evidence="8" id="KW-1185">Reference proteome</keyword>
<name>A0A9P0Q4L0_ACAOB</name>
<dbReference type="GO" id="GO:0007018">
    <property type="term" value="P:microtubule-based movement"/>
    <property type="evidence" value="ECO:0007669"/>
    <property type="project" value="InterPro"/>
</dbReference>
<dbReference type="PROSITE" id="PS50067">
    <property type="entry name" value="KINESIN_MOTOR_2"/>
    <property type="match status" value="1"/>
</dbReference>
<dbReference type="InterPro" id="IPR036961">
    <property type="entry name" value="Kinesin_motor_dom_sf"/>
</dbReference>
<dbReference type="SMART" id="SM00129">
    <property type="entry name" value="KISc"/>
    <property type="match status" value="1"/>
</dbReference>
<proteinExistence type="inferred from homology"/>
<dbReference type="InterPro" id="IPR001752">
    <property type="entry name" value="Kinesin_motor_dom"/>
</dbReference>
<dbReference type="Proteomes" id="UP001152888">
    <property type="component" value="Unassembled WGS sequence"/>
</dbReference>
<comment type="caution">
    <text evidence="7">The sequence shown here is derived from an EMBL/GenBank/DDBJ whole genome shotgun (WGS) entry which is preliminary data.</text>
</comment>
<comment type="subcellular location">
    <subcellularLocation>
        <location evidence="1">Cytoplasm</location>
        <location evidence="1">Cytoskeleton</location>
    </subcellularLocation>
</comment>
<dbReference type="PANTHER" id="PTHR24115">
    <property type="entry name" value="KINESIN-RELATED"/>
    <property type="match status" value="1"/>
</dbReference>
<evidence type="ECO:0000256" key="4">
    <source>
        <dbReference type="ARBA" id="ARBA00023212"/>
    </source>
</evidence>
<organism evidence="7 8">
    <name type="scientific">Acanthoscelides obtectus</name>
    <name type="common">Bean weevil</name>
    <name type="synonym">Bruchus obtectus</name>
    <dbReference type="NCBI Taxonomy" id="200917"/>
    <lineage>
        <taxon>Eukaryota</taxon>
        <taxon>Metazoa</taxon>
        <taxon>Ecdysozoa</taxon>
        <taxon>Arthropoda</taxon>
        <taxon>Hexapoda</taxon>
        <taxon>Insecta</taxon>
        <taxon>Pterygota</taxon>
        <taxon>Neoptera</taxon>
        <taxon>Endopterygota</taxon>
        <taxon>Coleoptera</taxon>
        <taxon>Polyphaga</taxon>
        <taxon>Cucujiformia</taxon>
        <taxon>Chrysomeloidea</taxon>
        <taxon>Chrysomelidae</taxon>
        <taxon>Bruchinae</taxon>
        <taxon>Bruchini</taxon>
        <taxon>Acanthoscelides</taxon>
    </lineage>
</organism>
<evidence type="ECO:0000256" key="1">
    <source>
        <dbReference type="ARBA" id="ARBA00004245"/>
    </source>
</evidence>
<evidence type="ECO:0000256" key="2">
    <source>
        <dbReference type="ARBA" id="ARBA00022741"/>
    </source>
</evidence>
<dbReference type="PRINTS" id="PR00380">
    <property type="entry name" value="KINESINHEAVY"/>
</dbReference>
<gene>
    <name evidence="7" type="ORF">ACAOBT_LOCUS31524</name>
</gene>
<evidence type="ECO:0000313" key="7">
    <source>
        <dbReference type="EMBL" id="CAH2010437.1"/>
    </source>
</evidence>
<evidence type="ECO:0000256" key="5">
    <source>
        <dbReference type="PROSITE-ProRule" id="PRU00283"/>
    </source>
</evidence>
<reference evidence="7" key="1">
    <citation type="submission" date="2022-03" db="EMBL/GenBank/DDBJ databases">
        <authorList>
            <person name="Sayadi A."/>
        </authorList>
    </citation>
    <scope>NUCLEOTIDE SEQUENCE</scope>
</reference>
<dbReference type="GO" id="GO:0005524">
    <property type="term" value="F:ATP binding"/>
    <property type="evidence" value="ECO:0007669"/>
    <property type="project" value="UniProtKB-UniRule"/>
</dbReference>
<accession>A0A9P0Q4L0</accession>